<evidence type="ECO:0000313" key="3">
    <source>
        <dbReference type="Proteomes" id="UP000799753"/>
    </source>
</evidence>
<dbReference type="Proteomes" id="UP000799753">
    <property type="component" value="Unassembled WGS sequence"/>
</dbReference>
<keyword evidence="3" id="KW-1185">Reference proteome</keyword>
<feature type="region of interest" description="Disordered" evidence="1">
    <location>
        <begin position="250"/>
        <end position="280"/>
    </location>
</feature>
<feature type="compositionally biased region" description="Basic and acidic residues" evidence="1">
    <location>
        <begin position="302"/>
        <end position="312"/>
    </location>
</feature>
<feature type="compositionally biased region" description="Polar residues" evidence="1">
    <location>
        <begin position="262"/>
        <end position="277"/>
    </location>
</feature>
<proteinExistence type="predicted"/>
<name>A0A6A6RWK1_9PLEO</name>
<feature type="region of interest" description="Disordered" evidence="1">
    <location>
        <begin position="300"/>
        <end position="369"/>
    </location>
</feature>
<protein>
    <submittedName>
        <fullName evidence="2">Uncharacterized protein</fullName>
    </submittedName>
</protein>
<feature type="region of interest" description="Disordered" evidence="1">
    <location>
        <begin position="169"/>
        <end position="202"/>
    </location>
</feature>
<evidence type="ECO:0000313" key="2">
    <source>
        <dbReference type="EMBL" id="KAF2639730.1"/>
    </source>
</evidence>
<feature type="region of interest" description="Disordered" evidence="1">
    <location>
        <begin position="51"/>
        <end position="74"/>
    </location>
</feature>
<dbReference type="OrthoDB" id="3926760at2759"/>
<dbReference type="EMBL" id="MU006786">
    <property type="protein sequence ID" value="KAF2639730.1"/>
    <property type="molecule type" value="Genomic_DNA"/>
</dbReference>
<reference evidence="2" key="1">
    <citation type="journal article" date="2020" name="Stud. Mycol.">
        <title>101 Dothideomycetes genomes: a test case for predicting lifestyles and emergence of pathogens.</title>
        <authorList>
            <person name="Haridas S."/>
            <person name="Albert R."/>
            <person name="Binder M."/>
            <person name="Bloem J."/>
            <person name="Labutti K."/>
            <person name="Salamov A."/>
            <person name="Andreopoulos B."/>
            <person name="Baker S."/>
            <person name="Barry K."/>
            <person name="Bills G."/>
            <person name="Bluhm B."/>
            <person name="Cannon C."/>
            <person name="Castanera R."/>
            <person name="Culley D."/>
            <person name="Daum C."/>
            <person name="Ezra D."/>
            <person name="Gonzalez J."/>
            <person name="Henrissat B."/>
            <person name="Kuo A."/>
            <person name="Liang C."/>
            <person name="Lipzen A."/>
            <person name="Lutzoni F."/>
            <person name="Magnuson J."/>
            <person name="Mondo S."/>
            <person name="Nolan M."/>
            <person name="Ohm R."/>
            <person name="Pangilinan J."/>
            <person name="Park H.-J."/>
            <person name="Ramirez L."/>
            <person name="Alfaro M."/>
            <person name="Sun H."/>
            <person name="Tritt A."/>
            <person name="Yoshinaga Y."/>
            <person name="Zwiers L.-H."/>
            <person name="Turgeon B."/>
            <person name="Goodwin S."/>
            <person name="Spatafora J."/>
            <person name="Crous P."/>
            <person name="Grigoriev I."/>
        </authorList>
    </citation>
    <scope>NUCLEOTIDE SEQUENCE</scope>
    <source>
        <strain evidence="2">CBS 473.64</strain>
    </source>
</reference>
<evidence type="ECO:0000256" key="1">
    <source>
        <dbReference type="SAM" id="MobiDB-lite"/>
    </source>
</evidence>
<gene>
    <name evidence="2" type="ORF">P280DRAFT_470347</name>
</gene>
<feature type="compositionally biased region" description="Polar residues" evidence="1">
    <location>
        <begin position="182"/>
        <end position="202"/>
    </location>
</feature>
<organism evidence="2 3">
    <name type="scientific">Massarina eburnea CBS 473.64</name>
    <dbReference type="NCBI Taxonomy" id="1395130"/>
    <lineage>
        <taxon>Eukaryota</taxon>
        <taxon>Fungi</taxon>
        <taxon>Dikarya</taxon>
        <taxon>Ascomycota</taxon>
        <taxon>Pezizomycotina</taxon>
        <taxon>Dothideomycetes</taxon>
        <taxon>Pleosporomycetidae</taxon>
        <taxon>Pleosporales</taxon>
        <taxon>Massarineae</taxon>
        <taxon>Massarinaceae</taxon>
        <taxon>Massarina</taxon>
    </lineage>
</organism>
<feature type="region of interest" description="Disordered" evidence="1">
    <location>
        <begin position="102"/>
        <end position="125"/>
    </location>
</feature>
<feature type="compositionally biased region" description="Basic and acidic residues" evidence="1">
    <location>
        <begin position="51"/>
        <end position="68"/>
    </location>
</feature>
<accession>A0A6A6RWK1</accession>
<dbReference type="AlphaFoldDB" id="A0A6A6RWK1"/>
<sequence length="369" mass="39087">MPAPLAKGLIIAASVLVAAGIAIYESPQVRQWVDQSRRKIAVALQSLGDDIQPRRQSESENDFEERKRETGRRRRNELVRRAREEGVAVDLDELAKIGREESLEMGRMQRGGNRASQNSFDDLVGSDGMLKRQRETAHTTGTENNDTGLRNRATASFAAGAAAAGNPFSDDNILFDHDENETPASNPFTDSPSRASSATLEGDTHISSATAGTLIDLTPENVQTASIPSVSAPASVADEAEAEAAQSFYSFTSDASDDDAENISTGTLTPRSDSGASAFTGASVVDSQADDIAILSMTNDAHPQDDDARSEVFSESGFTEAGFSEAGFSELGEENRGIVTPSSWTDVGSDDESEWGGPAAGGHVSQGHQ</sequence>